<dbReference type="Proteomes" id="UP001162131">
    <property type="component" value="Unassembled WGS sequence"/>
</dbReference>
<dbReference type="SMART" id="SM00184">
    <property type="entry name" value="RING"/>
    <property type="match status" value="1"/>
</dbReference>
<dbReference type="InterPro" id="IPR001841">
    <property type="entry name" value="Znf_RING"/>
</dbReference>
<dbReference type="InterPro" id="IPR013083">
    <property type="entry name" value="Znf_RING/FYVE/PHD"/>
</dbReference>
<evidence type="ECO:0000256" key="1">
    <source>
        <dbReference type="ARBA" id="ARBA00022723"/>
    </source>
</evidence>
<dbReference type="InterPro" id="IPR051834">
    <property type="entry name" value="RING_finger_E3_ligase"/>
</dbReference>
<evidence type="ECO:0000313" key="7">
    <source>
        <dbReference type="EMBL" id="CAG9325573.1"/>
    </source>
</evidence>
<gene>
    <name evidence="7" type="ORF">BSTOLATCC_MIC38823</name>
</gene>
<sequence>MESQENSEIIKESLIALGFEEWKINIILSFANSCEQAIDLILYNDWDSIDLDSIKNEPIVQTENSINPESAGNNAEIIKNLREMIPGCEELHEKLMQDIVTNDENKEKIYLMAREMGFDDKNSRWAADQFDNLESAVSYLAERAKADELSQIKTQIYITAKEMGKDEATATKAGFEFDSLEDAIKFLSIEEEVKQSENITISQPNEEENSKKINETNQFTEETPIAASRSYTGREDEGEISSAINNEERSILNTQDSSMQNQINSNQGNGEFMFEDLEGFIHQGVKISNEPSIQPLYYTDYEEVYEEEECEEYAGQNLYAAENADNYEGDFNEENQPDEMGLEEFGIRVEDISEERKENGGERWISSEPININGEYVEGIDREHIMDILSNIIPVTGLSEEAKSRIVEFMYDGEILCKECVICCDKFEEKDVLYKLPCSHIFHKDCFLKYAERSESCPLDRQKI</sequence>
<dbReference type="Pfam" id="PF13639">
    <property type="entry name" value="zf-RING_2"/>
    <property type="match status" value="1"/>
</dbReference>
<dbReference type="GO" id="GO:0005634">
    <property type="term" value="C:nucleus"/>
    <property type="evidence" value="ECO:0007669"/>
    <property type="project" value="TreeGrafter"/>
</dbReference>
<organism evidence="7 8">
    <name type="scientific">Blepharisma stoltei</name>
    <dbReference type="NCBI Taxonomy" id="1481888"/>
    <lineage>
        <taxon>Eukaryota</taxon>
        <taxon>Sar</taxon>
        <taxon>Alveolata</taxon>
        <taxon>Ciliophora</taxon>
        <taxon>Postciliodesmatophora</taxon>
        <taxon>Heterotrichea</taxon>
        <taxon>Heterotrichida</taxon>
        <taxon>Blepharismidae</taxon>
        <taxon>Blepharisma</taxon>
    </lineage>
</organism>
<name>A0AAU9JKJ4_9CILI</name>
<dbReference type="PANTHER" id="PTHR45931">
    <property type="entry name" value="SI:CH211-59O9.10"/>
    <property type="match status" value="1"/>
</dbReference>
<evidence type="ECO:0000256" key="5">
    <source>
        <dbReference type="SAM" id="MobiDB-lite"/>
    </source>
</evidence>
<evidence type="ECO:0000256" key="4">
    <source>
        <dbReference type="PROSITE-ProRule" id="PRU00175"/>
    </source>
</evidence>
<proteinExistence type="predicted"/>
<dbReference type="SUPFAM" id="SSF57850">
    <property type="entry name" value="RING/U-box"/>
    <property type="match status" value="1"/>
</dbReference>
<dbReference type="Gene3D" id="3.30.40.10">
    <property type="entry name" value="Zinc/RING finger domain, C3HC4 (zinc finger)"/>
    <property type="match status" value="1"/>
</dbReference>
<dbReference type="GO" id="GO:0061630">
    <property type="term" value="F:ubiquitin protein ligase activity"/>
    <property type="evidence" value="ECO:0007669"/>
    <property type="project" value="TreeGrafter"/>
</dbReference>
<dbReference type="PROSITE" id="PS50089">
    <property type="entry name" value="ZF_RING_2"/>
    <property type="match status" value="1"/>
</dbReference>
<keyword evidence="8" id="KW-1185">Reference proteome</keyword>
<dbReference type="CDD" id="cd16448">
    <property type="entry name" value="RING-H2"/>
    <property type="match status" value="1"/>
</dbReference>
<feature type="region of interest" description="Disordered" evidence="5">
    <location>
        <begin position="195"/>
        <end position="245"/>
    </location>
</feature>
<comment type="caution">
    <text evidence="7">The sequence shown here is derived from an EMBL/GenBank/DDBJ whole genome shotgun (WGS) entry which is preliminary data.</text>
</comment>
<accession>A0AAU9JKJ4</accession>
<feature type="domain" description="RING-type" evidence="6">
    <location>
        <begin position="420"/>
        <end position="461"/>
    </location>
</feature>
<dbReference type="PANTHER" id="PTHR45931:SF3">
    <property type="entry name" value="RING ZINC FINGER-CONTAINING PROTEIN"/>
    <property type="match status" value="1"/>
</dbReference>
<evidence type="ECO:0000256" key="2">
    <source>
        <dbReference type="ARBA" id="ARBA00022771"/>
    </source>
</evidence>
<evidence type="ECO:0000259" key="6">
    <source>
        <dbReference type="PROSITE" id="PS50089"/>
    </source>
</evidence>
<dbReference type="GO" id="GO:0006511">
    <property type="term" value="P:ubiquitin-dependent protein catabolic process"/>
    <property type="evidence" value="ECO:0007669"/>
    <property type="project" value="TreeGrafter"/>
</dbReference>
<protein>
    <recommendedName>
        <fullName evidence="6">RING-type domain-containing protein</fullName>
    </recommendedName>
</protein>
<keyword evidence="3" id="KW-0862">Zinc</keyword>
<reference evidence="7" key="1">
    <citation type="submission" date="2021-09" db="EMBL/GenBank/DDBJ databases">
        <authorList>
            <consortium name="AG Swart"/>
            <person name="Singh M."/>
            <person name="Singh A."/>
            <person name="Seah K."/>
            <person name="Emmerich C."/>
        </authorList>
    </citation>
    <scope>NUCLEOTIDE SEQUENCE</scope>
    <source>
        <strain evidence="7">ATCC30299</strain>
    </source>
</reference>
<evidence type="ECO:0000313" key="8">
    <source>
        <dbReference type="Proteomes" id="UP001162131"/>
    </source>
</evidence>
<keyword evidence="2 4" id="KW-0863">Zinc-finger</keyword>
<keyword evidence="1" id="KW-0479">Metal-binding</keyword>
<dbReference type="GO" id="GO:0008270">
    <property type="term" value="F:zinc ion binding"/>
    <property type="evidence" value="ECO:0007669"/>
    <property type="project" value="UniProtKB-KW"/>
</dbReference>
<dbReference type="AlphaFoldDB" id="A0AAU9JKJ4"/>
<evidence type="ECO:0000256" key="3">
    <source>
        <dbReference type="ARBA" id="ARBA00022833"/>
    </source>
</evidence>
<dbReference type="EMBL" id="CAJZBQ010000038">
    <property type="protein sequence ID" value="CAG9325573.1"/>
    <property type="molecule type" value="Genomic_DNA"/>
</dbReference>